<protein>
    <recommendedName>
        <fullName evidence="11">Laccase 1</fullName>
    </recommendedName>
</protein>
<dbReference type="PROSITE" id="PS00079">
    <property type="entry name" value="MULTICOPPER_OXIDASE1"/>
    <property type="match status" value="1"/>
</dbReference>
<dbReference type="SUPFAM" id="SSF49503">
    <property type="entry name" value="Cupredoxins"/>
    <property type="match status" value="3"/>
</dbReference>
<dbReference type="CDD" id="cd13905">
    <property type="entry name" value="CuRO_3_tcLLC2_insect_like"/>
    <property type="match status" value="1"/>
</dbReference>
<organism evidence="9 10">
    <name type="scientific">Bemisia tabaci</name>
    <name type="common">Sweetpotato whitefly</name>
    <name type="synonym">Aleurodes tabaci</name>
    <dbReference type="NCBI Taxonomy" id="7038"/>
    <lineage>
        <taxon>Eukaryota</taxon>
        <taxon>Metazoa</taxon>
        <taxon>Ecdysozoa</taxon>
        <taxon>Arthropoda</taxon>
        <taxon>Hexapoda</taxon>
        <taxon>Insecta</taxon>
        <taxon>Pterygota</taxon>
        <taxon>Neoptera</taxon>
        <taxon>Paraneoptera</taxon>
        <taxon>Hemiptera</taxon>
        <taxon>Sternorrhyncha</taxon>
        <taxon>Aleyrodoidea</taxon>
        <taxon>Aleyrodidae</taxon>
        <taxon>Aleyrodinae</taxon>
        <taxon>Bemisia</taxon>
    </lineage>
</organism>
<evidence type="ECO:0008006" key="11">
    <source>
        <dbReference type="Google" id="ProtNLM"/>
    </source>
</evidence>
<dbReference type="InterPro" id="IPR011706">
    <property type="entry name" value="Cu-oxidase_C"/>
</dbReference>
<dbReference type="InterPro" id="IPR002355">
    <property type="entry name" value="Cu_oxidase_Cu_BS"/>
</dbReference>
<evidence type="ECO:0000256" key="1">
    <source>
        <dbReference type="ARBA" id="ARBA00010609"/>
    </source>
</evidence>
<dbReference type="FunFam" id="2.60.40.420:FF:000045">
    <property type="entry name" value="Laccase 2"/>
    <property type="match status" value="1"/>
</dbReference>
<gene>
    <name evidence="9" type="ORF">BEMITA_LOCUS4159</name>
</gene>
<dbReference type="AlphaFoldDB" id="A0A9P0A5A2"/>
<dbReference type="Pfam" id="PF07732">
    <property type="entry name" value="Cu-oxidase_3"/>
    <property type="match status" value="1"/>
</dbReference>
<comment type="similarity">
    <text evidence="1">Belongs to the multicopper oxidase family.</text>
</comment>
<dbReference type="Gene3D" id="2.60.40.420">
    <property type="entry name" value="Cupredoxins - blue copper proteins"/>
    <property type="match status" value="3"/>
</dbReference>
<dbReference type="GO" id="GO:0005886">
    <property type="term" value="C:plasma membrane"/>
    <property type="evidence" value="ECO:0007669"/>
    <property type="project" value="TreeGrafter"/>
</dbReference>
<dbReference type="EMBL" id="OU963863">
    <property type="protein sequence ID" value="CAH0384873.1"/>
    <property type="molecule type" value="Genomic_DNA"/>
</dbReference>
<evidence type="ECO:0000259" key="8">
    <source>
        <dbReference type="Pfam" id="PF07732"/>
    </source>
</evidence>
<keyword evidence="3" id="KW-0560">Oxidoreductase</keyword>
<keyword evidence="10" id="KW-1185">Reference proteome</keyword>
<dbReference type="InterPro" id="IPR008972">
    <property type="entry name" value="Cupredoxin"/>
</dbReference>
<keyword evidence="2" id="KW-0479">Metal-binding</keyword>
<feature type="domain" description="Plastocyanin-like" evidence="6">
    <location>
        <begin position="217"/>
        <end position="370"/>
    </location>
</feature>
<dbReference type="InterPro" id="IPR045087">
    <property type="entry name" value="Cu-oxidase_fam"/>
</dbReference>
<dbReference type="GO" id="GO:0016491">
    <property type="term" value="F:oxidoreductase activity"/>
    <property type="evidence" value="ECO:0007669"/>
    <property type="project" value="UniProtKB-KW"/>
</dbReference>
<proteinExistence type="inferred from homology"/>
<feature type="domain" description="Plastocyanin-like" evidence="7">
    <location>
        <begin position="493"/>
        <end position="626"/>
    </location>
</feature>
<evidence type="ECO:0000256" key="3">
    <source>
        <dbReference type="ARBA" id="ARBA00023002"/>
    </source>
</evidence>
<dbReference type="InterPro" id="IPR001117">
    <property type="entry name" value="Cu-oxidase_2nd"/>
</dbReference>
<dbReference type="InterPro" id="IPR011707">
    <property type="entry name" value="Cu-oxidase-like_N"/>
</dbReference>
<dbReference type="Pfam" id="PF07731">
    <property type="entry name" value="Cu-oxidase_2"/>
    <property type="match status" value="1"/>
</dbReference>
<evidence type="ECO:0000256" key="2">
    <source>
        <dbReference type="ARBA" id="ARBA00022723"/>
    </source>
</evidence>
<keyword evidence="4" id="KW-0186">Copper</keyword>
<accession>A0A9P0A5A2</accession>
<dbReference type="CDD" id="cd13884">
    <property type="entry name" value="CuRO_2_tcLCC_insect_like"/>
    <property type="match status" value="1"/>
</dbReference>
<dbReference type="PANTHER" id="PTHR11709">
    <property type="entry name" value="MULTI-COPPER OXIDASE"/>
    <property type="match status" value="1"/>
</dbReference>
<name>A0A9P0A5A2_BEMTA</name>
<dbReference type="FunFam" id="2.60.40.420:FF:000031">
    <property type="entry name" value="Laccase-2 isoform A"/>
    <property type="match status" value="1"/>
</dbReference>
<evidence type="ECO:0000256" key="5">
    <source>
        <dbReference type="SAM" id="MobiDB-lite"/>
    </source>
</evidence>
<feature type="region of interest" description="Disordered" evidence="5">
    <location>
        <begin position="667"/>
        <end position="707"/>
    </location>
</feature>
<reference evidence="9" key="1">
    <citation type="submission" date="2021-12" db="EMBL/GenBank/DDBJ databases">
        <authorList>
            <person name="King R."/>
        </authorList>
    </citation>
    <scope>NUCLEOTIDE SEQUENCE</scope>
</reference>
<dbReference type="Pfam" id="PF00394">
    <property type="entry name" value="Cu-oxidase"/>
    <property type="match status" value="1"/>
</dbReference>
<dbReference type="PANTHER" id="PTHR11709:SF394">
    <property type="entry name" value="FI03373P-RELATED"/>
    <property type="match status" value="1"/>
</dbReference>
<dbReference type="PROSITE" id="PS00080">
    <property type="entry name" value="MULTICOPPER_OXIDASE2"/>
    <property type="match status" value="1"/>
</dbReference>
<dbReference type="GO" id="GO:0005507">
    <property type="term" value="F:copper ion binding"/>
    <property type="evidence" value="ECO:0007669"/>
    <property type="project" value="InterPro"/>
</dbReference>
<feature type="domain" description="Plastocyanin-like" evidence="8">
    <location>
        <begin position="89"/>
        <end position="200"/>
    </location>
</feature>
<feature type="compositionally biased region" description="Low complexity" evidence="5">
    <location>
        <begin position="682"/>
        <end position="699"/>
    </location>
</feature>
<evidence type="ECO:0000256" key="4">
    <source>
        <dbReference type="ARBA" id="ARBA00023008"/>
    </source>
</evidence>
<evidence type="ECO:0000259" key="7">
    <source>
        <dbReference type="Pfam" id="PF07731"/>
    </source>
</evidence>
<evidence type="ECO:0000259" key="6">
    <source>
        <dbReference type="Pfam" id="PF00394"/>
    </source>
</evidence>
<dbReference type="CDD" id="cd13858">
    <property type="entry name" value="CuRO_1_tcLCC2_insect_like"/>
    <property type="match status" value="1"/>
</dbReference>
<sequence>MTNDSSDLSVKIKWKSMEGVSTKWITLCLLQLAGSVRSIEMDFHPCDRNCVAGAPARWCQYDFHVQWYESMSKACYNCPKNITDCSRPECIPLDGVERPIVTVNKIFPGPMIQACVGDMVEIIVHNHLPEETTSIHWHGLHQRESPYMDGVPFVTQCPIQPRSRFKYVFLASTPGTHFWHSHSGSQRGDGMFGGLIIRRPRSEDPHRRLYDHDLPEHVMTVMDWHHQMGTATFLEHHHSNGTNKPNNILVNGKGRYKSGNAHEALKTPLAIFNVKKGEKYRFRLINAGFLNCPIEMSIDNHTITVINSDGGDIEPEEATSLVSYAGERWDFTVHPSGEVKNYWIRYRGLMDCDQRFTSAYQVAILHYEGAPDPTVEEPEGQVVYSNSFNPGMKINPLNEGSEDNGTLNIAELRSMEPLSEKDPSLKDTADFTHYLAYDFYRIDNPHYHKKNLYGFNSVIEKKRVLTPQINHISMKLPSFPLLPQRDEIKADTFCEPHKIRNCSSEYCECTHHIKVPFSSVVELILVDEGFAYDANHPFHLHGHPFRVVAMERVGKNVTVPQIQALDRAGLVKRNLKTAPLKDTVTVPDGGYTIIRFHATNPGYWLFHCHIEFHVEMGMAVVFKIGEDADMPPVPHGFPKCGDFLPPFNEEMAMYDIYNLSQIAKRPSTLPEQLPSESTARENPTSQPSTAATTTQSSNSQLLKKGTSSNVLSSTITEEYNVDLSPETTTTVNLPLDQNKQNRFISRNRNEDNRADAEDVKINDISSILQLLQGNIIKTEYRYNQHEAAPEVEGTTMYNLLDGSDTNQLSFTSKSPKENVVPPRKTSLDELHFAFIPIRIRNPISNAISGRKNVSDTENEISRTLLTAGKNYLKSDQIRSASSTIKSHVHLTVISFILMKATMSIHLWNIF</sequence>
<evidence type="ECO:0000313" key="10">
    <source>
        <dbReference type="Proteomes" id="UP001152759"/>
    </source>
</evidence>
<dbReference type="GO" id="GO:0006826">
    <property type="term" value="P:iron ion transport"/>
    <property type="evidence" value="ECO:0007669"/>
    <property type="project" value="TreeGrafter"/>
</dbReference>
<evidence type="ECO:0000313" key="9">
    <source>
        <dbReference type="EMBL" id="CAH0384873.1"/>
    </source>
</evidence>
<dbReference type="Proteomes" id="UP001152759">
    <property type="component" value="Chromosome 2"/>
</dbReference>
<dbReference type="KEGG" id="btab:109040083"/>
<dbReference type="InterPro" id="IPR033138">
    <property type="entry name" value="Cu_oxidase_CS"/>
</dbReference>